<evidence type="ECO:0000256" key="1">
    <source>
        <dbReference type="SAM" id="MobiDB-lite"/>
    </source>
</evidence>
<dbReference type="EMBL" id="CAKOGP040002091">
    <property type="protein sequence ID" value="CAJ1961321.1"/>
    <property type="molecule type" value="Genomic_DNA"/>
</dbReference>
<dbReference type="Gene3D" id="3.40.50.1000">
    <property type="entry name" value="HAD superfamily/HAD-like"/>
    <property type="match status" value="1"/>
</dbReference>
<proteinExistence type="predicted"/>
<name>A0AAD2G6G3_9STRA</name>
<sequence length="315" mass="35779">MASVASAAATKCRTLVYCTHRLQGPSFSALRQHYVAPSLLSQQSKRSFHSIHEQGRRTKSTATTTTTSSDQQTTYDSDLVVVLDLDECLVHSKFLTRQNSSQHYTIQVNKPHEQTILSSFSEAGSPLVDTFHISLPGGDLARVHQRPHLQDFLQQVSSKYETHLFTAGKKVYAESVLEQLDPDGSIFTNCLFRDDCTFDPTMRAYVKDLDLHFDDLQKTVLVDNNQLSFLNNPDNGILVSNFFDDPNDTTLLAVLELLDELEQEEDVRPLLRAQFGLSDFLKRRQLHERKKLQLQQQQQSDRMMESEGLMINVSV</sequence>
<dbReference type="GO" id="GO:0016791">
    <property type="term" value="F:phosphatase activity"/>
    <property type="evidence" value="ECO:0007669"/>
    <property type="project" value="InterPro"/>
</dbReference>
<dbReference type="Proteomes" id="UP001295423">
    <property type="component" value="Unassembled WGS sequence"/>
</dbReference>
<dbReference type="InterPro" id="IPR004274">
    <property type="entry name" value="FCP1_dom"/>
</dbReference>
<reference evidence="3" key="1">
    <citation type="submission" date="2023-08" db="EMBL/GenBank/DDBJ databases">
        <authorList>
            <person name="Audoor S."/>
            <person name="Bilcke G."/>
        </authorList>
    </citation>
    <scope>NUCLEOTIDE SEQUENCE</scope>
</reference>
<feature type="region of interest" description="Disordered" evidence="1">
    <location>
        <begin position="45"/>
        <end position="70"/>
    </location>
</feature>
<dbReference type="AlphaFoldDB" id="A0AAD2G6G3"/>
<dbReference type="NCBIfam" id="TIGR02251">
    <property type="entry name" value="HIF-SF_euk"/>
    <property type="match status" value="1"/>
</dbReference>
<evidence type="ECO:0000313" key="4">
    <source>
        <dbReference type="Proteomes" id="UP001295423"/>
    </source>
</evidence>
<accession>A0AAD2G6G3</accession>
<dbReference type="InterPro" id="IPR036412">
    <property type="entry name" value="HAD-like_sf"/>
</dbReference>
<feature type="compositionally biased region" description="Low complexity" evidence="1">
    <location>
        <begin position="60"/>
        <end position="70"/>
    </location>
</feature>
<gene>
    <name evidence="3" type="ORF">CYCCA115_LOCUS19139</name>
</gene>
<dbReference type="SMART" id="SM00577">
    <property type="entry name" value="CPDc"/>
    <property type="match status" value="1"/>
</dbReference>
<dbReference type="PANTHER" id="PTHR12210">
    <property type="entry name" value="DULLARD PROTEIN PHOSPHATASE"/>
    <property type="match status" value="1"/>
</dbReference>
<dbReference type="SUPFAM" id="SSF56784">
    <property type="entry name" value="HAD-like"/>
    <property type="match status" value="1"/>
</dbReference>
<dbReference type="CDD" id="cd07521">
    <property type="entry name" value="HAD_FCP1-like"/>
    <property type="match status" value="1"/>
</dbReference>
<keyword evidence="4" id="KW-1185">Reference proteome</keyword>
<comment type="caution">
    <text evidence="3">The sequence shown here is derived from an EMBL/GenBank/DDBJ whole genome shotgun (WGS) entry which is preliminary data.</text>
</comment>
<feature type="domain" description="FCP1 homology" evidence="2">
    <location>
        <begin position="74"/>
        <end position="261"/>
    </location>
</feature>
<dbReference type="InterPro" id="IPR011948">
    <property type="entry name" value="Dullard_phosphatase"/>
</dbReference>
<evidence type="ECO:0000313" key="3">
    <source>
        <dbReference type="EMBL" id="CAJ1961321.1"/>
    </source>
</evidence>
<protein>
    <recommendedName>
        <fullName evidence="2">FCP1 homology domain-containing protein</fullName>
    </recommendedName>
</protein>
<organism evidence="3 4">
    <name type="scientific">Cylindrotheca closterium</name>
    <dbReference type="NCBI Taxonomy" id="2856"/>
    <lineage>
        <taxon>Eukaryota</taxon>
        <taxon>Sar</taxon>
        <taxon>Stramenopiles</taxon>
        <taxon>Ochrophyta</taxon>
        <taxon>Bacillariophyta</taxon>
        <taxon>Bacillariophyceae</taxon>
        <taxon>Bacillariophycidae</taxon>
        <taxon>Bacillariales</taxon>
        <taxon>Bacillariaceae</taxon>
        <taxon>Cylindrotheca</taxon>
    </lineage>
</organism>
<dbReference type="InterPro" id="IPR050365">
    <property type="entry name" value="TIM50"/>
</dbReference>
<dbReference type="PROSITE" id="PS50969">
    <property type="entry name" value="FCP1"/>
    <property type="match status" value="1"/>
</dbReference>
<dbReference type="Pfam" id="PF03031">
    <property type="entry name" value="NIF"/>
    <property type="match status" value="1"/>
</dbReference>
<evidence type="ECO:0000259" key="2">
    <source>
        <dbReference type="PROSITE" id="PS50969"/>
    </source>
</evidence>
<dbReference type="InterPro" id="IPR023214">
    <property type="entry name" value="HAD_sf"/>
</dbReference>